<evidence type="ECO:0000259" key="3">
    <source>
        <dbReference type="PROSITE" id="PS50110"/>
    </source>
</evidence>
<evidence type="ECO:0000313" key="5">
    <source>
        <dbReference type="Proteomes" id="UP000054736"/>
    </source>
</evidence>
<keyword evidence="1 2" id="KW-0597">Phosphoprotein</keyword>
<dbReference type="GO" id="GO:0000160">
    <property type="term" value="P:phosphorelay signal transduction system"/>
    <property type="evidence" value="ECO:0007669"/>
    <property type="project" value="InterPro"/>
</dbReference>
<dbReference type="Gene3D" id="3.40.50.2300">
    <property type="match status" value="1"/>
</dbReference>
<dbReference type="PROSITE" id="PS50110">
    <property type="entry name" value="RESPONSE_REGULATORY"/>
    <property type="match status" value="1"/>
</dbReference>
<dbReference type="Proteomes" id="UP000054736">
    <property type="component" value="Unassembled WGS sequence"/>
</dbReference>
<dbReference type="SUPFAM" id="SSF52172">
    <property type="entry name" value="CheY-like"/>
    <property type="match status" value="1"/>
</dbReference>
<dbReference type="SMART" id="SM00448">
    <property type="entry name" value="REC"/>
    <property type="match status" value="1"/>
</dbReference>
<dbReference type="InterPro" id="IPR001789">
    <property type="entry name" value="Sig_transdc_resp-reg_receiver"/>
</dbReference>
<dbReference type="EMBL" id="LNXY01000031">
    <property type="protein sequence ID" value="KTC84664.1"/>
    <property type="molecule type" value="Genomic_DNA"/>
</dbReference>
<accession>A0A0W0SMT7</accession>
<keyword evidence="5" id="KW-1185">Reference proteome</keyword>
<keyword evidence="4" id="KW-0808">Transferase</keyword>
<dbReference type="STRING" id="1212489.Ldro_2828"/>
<dbReference type="RefSeq" id="WP_058497099.1">
    <property type="nucleotide sequence ID" value="NZ_CAAAIU010000004.1"/>
</dbReference>
<feature type="modified residue" description="4-aspartylphosphate" evidence="2">
    <location>
        <position position="64"/>
    </location>
</feature>
<evidence type="ECO:0000256" key="1">
    <source>
        <dbReference type="ARBA" id="ARBA00022553"/>
    </source>
</evidence>
<evidence type="ECO:0000256" key="2">
    <source>
        <dbReference type="PROSITE-ProRule" id="PRU00169"/>
    </source>
</evidence>
<dbReference type="GO" id="GO:0016301">
    <property type="term" value="F:kinase activity"/>
    <property type="evidence" value="ECO:0007669"/>
    <property type="project" value="UniProtKB-KW"/>
</dbReference>
<dbReference type="CDD" id="cd17546">
    <property type="entry name" value="REC_hyHK_CKI1_RcsC-like"/>
    <property type="match status" value="1"/>
</dbReference>
<dbReference type="Pfam" id="PF00072">
    <property type="entry name" value="Response_reg"/>
    <property type="match status" value="1"/>
</dbReference>
<evidence type="ECO:0000313" key="4">
    <source>
        <dbReference type="EMBL" id="KTC84664.1"/>
    </source>
</evidence>
<feature type="domain" description="Response regulatory" evidence="3">
    <location>
        <begin position="15"/>
        <end position="134"/>
    </location>
</feature>
<dbReference type="PANTHER" id="PTHR43719">
    <property type="entry name" value="TWO-COMPONENT HISTIDINE KINASE"/>
    <property type="match status" value="1"/>
</dbReference>
<sequence>MAIIKKTAVSNEAPLILLVEDNLIALRCVETIASQAGCRFISAMNGENALELAKNDFFDLIITDIGLPGISGIELTYLIREWEKSLQKAEVPIIGLTAHDLGESEGKCLQAGMNKVISKPIYLRQMQELITQYIFNRTLSF</sequence>
<name>A0A0W0SMT7_9GAMM</name>
<dbReference type="InterPro" id="IPR050956">
    <property type="entry name" value="2C_system_His_kinase"/>
</dbReference>
<proteinExistence type="predicted"/>
<organism evidence="4 5">
    <name type="scientific">Legionella drozanskii LLAP-1</name>
    <dbReference type="NCBI Taxonomy" id="1212489"/>
    <lineage>
        <taxon>Bacteria</taxon>
        <taxon>Pseudomonadati</taxon>
        <taxon>Pseudomonadota</taxon>
        <taxon>Gammaproteobacteria</taxon>
        <taxon>Legionellales</taxon>
        <taxon>Legionellaceae</taxon>
        <taxon>Legionella</taxon>
    </lineage>
</organism>
<dbReference type="PANTHER" id="PTHR43719:SF28">
    <property type="entry name" value="PEROXIDE STRESS-ACTIVATED HISTIDINE KINASE MAK1-RELATED"/>
    <property type="match status" value="1"/>
</dbReference>
<gene>
    <name evidence="4" type="ORF">Ldro_2828</name>
</gene>
<dbReference type="PATRIC" id="fig|1212489.4.peg.2980"/>
<dbReference type="OrthoDB" id="5634458at2"/>
<dbReference type="InterPro" id="IPR011006">
    <property type="entry name" value="CheY-like_superfamily"/>
</dbReference>
<protein>
    <submittedName>
        <fullName evidence="4">Sensory box histidine kinase/response regulator</fullName>
    </submittedName>
</protein>
<keyword evidence="4" id="KW-0418">Kinase</keyword>
<reference evidence="4 5" key="1">
    <citation type="submission" date="2015-11" db="EMBL/GenBank/DDBJ databases">
        <title>Genomic analysis of 38 Legionella species identifies large and diverse effector repertoires.</title>
        <authorList>
            <person name="Burstein D."/>
            <person name="Amaro F."/>
            <person name="Zusman T."/>
            <person name="Lifshitz Z."/>
            <person name="Cohen O."/>
            <person name="Gilbert J.A."/>
            <person name="Pupko T."/>
            <person name="Shuman H.A."/>
            <person name="Segal G."/>
        </authorList>
    </citation>
    <scope>NUCLEOTIDE SEQUENCE [LARGE SCALE GENOMIC DNA]</scope>
    <source>
        <strain evidence="4 5">ATCC 700990</strain>
    </source>
</reference>
<comment type="caution">
    <text evidence="4">The sequence shown here is derived from an EMBL/GenBank/DDBJ whole genome shotgun (WGS) entry which is preliminary data.</text>
</comment>
<dbReference type="AlphaFoldDB" id="A0A0W0SMT7"/>